<evidence type="ECO:0000313" key="10">
    <source>
        <dbReference type="EMBL" id="ORW33990.1"/>
    </source>
</evidence>
<keyword evidence="4 8" id="KW-0812">Transmembrane</keyword>
<comment type="similarity">
    <text evidence="2">Belongs to the EccE family.</text>
</comment>
<gene>
    <name evidence="10" type="ORF">AWC17_00690</name>
</gene>
<feature type="transmembrane region" description="Helical" evidence="8">
    <location>
        <begin position="12"/>
        <end position="28"/>
    </location>
</feature>
<evidence type="ECO:0000256" key="1">
    <source>
        <dbReference type="ARBA" id="ARBA00004236"/>
    </source>
</evidence>
<dbReference type="AlphaFoldDB" id="A0A1X2A0I9"/>
<evidence type="ECO:0000256" key="8">
    <source>
        <dbReference type="SAM" id="Phobius"/>
    </source>
</evidence>
<dbReference type="NCBIfam" id="TIGR03923">
    <property type="entry name" value="T7SS_EccE"/>
    <property type="match status" value="1"/>
</dbReference>
<name>A0A1X2A0I9_9MYCO</name>
<evidence type="ECO:0000259" key="9">
    <source>
        <dbReference type="Pfam" id="PF11203"/>
    </source>
</evidence>
<dbReference type="OrthoDB" id="4152590at2"/>
<evidence type="ECO:0000256" key="4">
    <source>
        <dbReference type="ARBA" id="ARBA00022692"/>
    </source>
</evidence>
<dbReference type="InterPro" id="IPR050051">
    <property type="entry name" value="EccE_dom"/>
</dbReference>
<keyword evidence="5 8" id="KW-1133">Transmembrane helix</keyword>
<dbReference type="RefSeq" id="WP_046184475.1">
    <property type="nucleotide sequence ID" value="NZ_JACKSS010000082.1"/>
</dbReference>
<evidence type="ECO:0000256" key="7">
    <source>
        <dbReference type="SAM" id="MobiDB-lite"/>
    </source>
</evidence>
<dbReference type="Pfam" id="PF11203">
    <property type="entry name" value="EccE"/>
    <property type="match status" value="1"/>
</dbReference>
<evidence type="ECO:0000256" key="6">
    <source>
        <dbReference type="ARBA" id="ARBA00023136"/>
    </source>
</evidence>
<feature type="domain" description="Type VII secretion system protein EccE" evidence="9">
    <location>
        <begin position="176"/>
        <end position="266"/>
    </location>
</feature>
<dbReference type="Proteomes" id="UP000193781">
    <property type="component" value="Unassembled WGS sequence"/>
</dbReference>
<reference evidence="10 11" key="1">
    <citation type="submission" date="2016-01" db="EMBL/GenBank/DDBJ databases">
        <title>The new phylogeny of the genus Mycobacterium.</title>
        <authorList>
            <person name="Tarcisio F."/>
            <person name="Conor M."/>
            <person name="Antonella G."/>
            <person name="Elisabetta G."/>
            <person name="Giulia F.S."/>
            <person name="Sara T."/>
            <person name="Anna F."/>
            <person name="Clotilde B."/>
            <person name="Roberto B."/>
            <person name="Veronica D.S."/>
            <person name="Fabio R."/>
            <person name="Monica P."/>
            <person name="Olivier J."/>
            <person name="Enrico T."/>
            <person name="Nicola S."/>
        </authorList>
    </citation>
    <scope>NUCLEOTIDE SEQUENCE [LARGE SCALE GENOMIC DNA]</scope>
    <source>
        <strain evidence="10 11">DSM 44803</strain>
    </source>
</reference>
<dbReference type="InterPro" id="IPR021368">
    <property type="entry name" value="T7SS_EccE"/>
</dbReference>
<evidence type="ECO:0000313" key="11">
    <source>
        <dbReference type="Proteomes" id="UP000193781"/>
    </source>
</evidence>
<proteinExistence type="inferred from homology"/>
<sequence length="467" mass="50893">MRSLRLRFSSMYALWVAALAPVCILLFLKTRYMWAGPTVVAVAVLLALVTFRGRRLFGWVAAFFAWLVRRRRPLLAPSEPVVGATVQPGDHVAVRWKGKVLVAVIELIPRPFTPTVIVDGKAHSDDVVDTLLLEQLLSVHCPDLEADVVSAGYRVAKVAAADVVSLYERVIGSDPAPAHRRTWIIVRADPRRARKSGGRRDAGVAGLVRYLVASTTRIADELSRHGVDAVCGRSFDDFDRAIDIGFEREKWSTIKGRNSFTTAYTVPGGPDVWWSAPADHTITRVRVAPGAAPESTVLLTTPDKPKKRRGFSRVSGGQRAALQAQILVSDRHHQLPIGSAGVLVGETASHYPVYLPFDDVDASVNLGDARVFTQFVLRAAAAGGTVTLGSHFREFAELVGAHIGSEAKVAWPNATSYLGPHPGVERVVLRHNVVGTPRHRQLPIRPVSPPEESRYEQALPRAGKTAS</sequence>
<comment type="subcellular location">
    <subcellularLocation>
        <location evidence="1">Cell membrane</location>
    </subcellularLocation>
</comment>
<feature type="transmembrane region" description="Helical" evidence="8">
    <location>
        <begin position="34"/>
        <end position="51"/>
    </location>
</feature>
<evidence type="ECO:0000256" key="3">
    <source>
        <dbReference type="ARBA" id="ARBA00022475"/>
    </source>
</evidence>
<keyword evidence="11" id="KW-1185">Reference proteome</keyword>
<evidence type="ECO:0000256" key="2">
    <source>
        <dbReference type="ARBA" id="ARBA00007759"/>
    </source>
</evidence>
<keyword evidence="3" id="KW-1003">Cell membrane</keyword>
<accession>A0A1X2A0I9</accession>
<evidence type="ECO:0000256" key="5">
    <source>
        <dbReference type="ARBA" id="ARBA00022989"/>
    </source>
</evidence>
<comment type="caution">
    <text evidence="10">The sequence shown here is derived from an EMBL/GenBank/DDBJ whole genome shotgun (WGS) entry which is preliminary data.</text>
</comment>
<dbReference type="GO" id="GO:0005886">
    <property type="term" value="C:plasma membrane"/>
    <property type="evidence" value="ECO:0007669"/>
    <property type="project" value="UniProtKB-SubCell"/>
</dbReference>
<dbReference type="EMBL" id="LQPH01000024">
    <property type="protein sequence ID" value="ORW33990.1"/>
    <property type="molecule type" value="Genomic_DNA"/>
</dbReference>
<keyword evidence="6 8" id="KW-0472">Membrane</keyword>
<feature type="region of interest" description="Disordered" evidence="7">
    <location>
        <begin position="439"/>
        <end position="467"/>
    </location>
</feature>
<dbReference type="STRING" id="244292.ABW17_25075"/>
<organism evidence="10 11">
    <name type="scientific">Mycobacterium nebraskense</name>
    <dbReference type="NCBI Taxonomy" id="244292"/>
    <lineage>
        <taxon>Bacteria</taxon>
        <taxon>Bacillati</taxon>
        <taxon>Actinomycetota</taxon>
        <taxon>Actinomycetes</taxon>
        <taxon>Mycobacteriales</taxon>
        <taxon>Mycobacteriaceae</taxon>
        <taxon>Mycobacterium</taxon>
    </lineage>
</organism>
<protein>
    <submittedName>
        <fullName evidence="10">Type VII secretion protein EccE</fullName>
    </submittedName>
</protein>